<evidence type="ECO:0000256" key="2">
    <source>
        <dbReference type="ARBA" id="ARBA00022490"/>
    </source>
</evidence>
<dbReference type="InterPro" id="IPR007111">
    <property type="entry name" value="NACHT_NTPase"/>
</dbReference>
<dbReference type="SMART" id="SM01288">
    <property type="entry name" value="FISNA"/>
    <property type="match status" value="1"/>
</dbReference>
<reference evidence="11 12" key="1">
    <citation type="submission" date="2020-06" db="EMBL/GenBank/DDBJ databases">
        <authorList>
            <consortium name="Wellcome Sanger Institute Data Sharing"/>
        </authorList>
    </citation>
    <scope>NUCLEOTIDE SEQUENCE [LARGE SCALE GENOMIC DNA]</scope>
</reference>
<evidence type="ECO:0000256" key="6">
    <source>
        <dbReference type="ARBA" id="ARBA00022843"/>
    </source>
</evidence>
<dbReference type="PANTHER" id="PTHR45690:SF19">
    <property type="entry name" value="NACHT, LRR AND PYD DOMAINS-CONTAINING PROTEIN 3"/>
    <property type="match status" value="1"/>
</dbReference>
<dbReference type="InterPro" id="IPR050637">
    <property type="entry name" value="NLRP_innate_immun_reg"/>
</dbReference>
<dbReference type="GO" id="GO:0005524">
    <property type="term" value="F:ATP binding"/>
    <property type="evidence" value="ECO:0007669"/>
    <property type="project" value="UniProtKB-KW"/>
</dbReference>
<feature type="region of interest" description="Disordered" evidence="9">
    <location>
        <begin position="1"/>
        <end position="44"/>
    </location>
</feature>
<reference evidence="11" key="3">
    <citation type="submission" date="2025-09" db="UniProtKB">
        <authorList>
            <consortium name="Ensembl"/>
        </authorList>
    </citation>
    <scope>IDENTIFICATION</scope>
</reference>
<dbReference type="Pfam" id="PF14484">
    <property type="entry name" value="FISNA"/>
    <property type="match status" value="1"/>
</dbReference>
<dbReference type="GO" id="GO:0005829">
    <property type="term" value="C:cytosol"/>
    <property type="evidence" value="ECO:0007669"/>
    <property type="project" value="UniProtKB-SubCell"/>
</dbReference>
<keyword evidence="2" id="KW-0963">Cytoplasm</keyword>
<evidence type="ECO:0000313" key="12">
    <source>
        <dbReference type="Proteomes" id="UP000694580"/>
    </source>
</evidence>
<dbReference type="SUPFAM" id="SSF52047">
    <property type="entry name" value="RNI-like"/>
    <property type="match status" value="1"/>
</dbReference>
<evidence type="ECO:0000256" key="4">
    <source>
        <dbReference type="ARBA" id="ARBA00022741"/>
    </source>
</evidence>
<dbReference type="GO" id="GO:0006355">
    <property type="term" value="P:regulation of DNA-templated transcription"/>
    <property type="evidence" value="ECO:0007669"/>
    <property type="project" value="InterPro"/>
</dbReference>
<keyword evidence="12" id="KW-1185">Reference proteome</keyword>
<dbReference type="InterPro" id="IPR027417">
    <property type="entry name" value="P-loop_NTPase"/>
</dbReference>
<dbReference type="Gene3D" id="3.40.50.300">
    <property type="entry name" value="P-loop containing nucleotide triphosphate hydrolases"/>
    <property type="match status" value="1"/>
</dbReference>
<keyword evidence="5" id="KW-0067">ATP-binding</keyword>
<keyword evidence="7" id="KW-0395">Inflammatory response</keyword>
<evidence type="ECO:0000256" key="3">
    <source>
        <dbReference type="ARBA" id="ARBA00022737"/>
    </source>
</evidence>
<accession>A0AAY4BKH1</accession>
<dbReference type="InterPro" id="IPR029495">
    <property type="entry name" value="NACHT-assoc"/>
</dbReference>
<feature type="domain" description="NACHT" evidence="10">
    <location>
        <begin position="171"/>
        <end position="306"/>
    </location>
</feature>
<keyword evidence="4" id="KW-0547">Nucleotide-binding</keyword>
<evidence type="ECO:0000256" key="9">
    <source>
        <dbReference type="SAM" id="MobiDB-lite"/>
    </source>
</evidence>
<evidence type="ECO:0000259" key="10">
    <source>
        <dbReference type="PROSITE" id="PS50837"/>
    </source>
</evidence>
<dbReference type="AlphaFoldDB" id="A0AAY4BKH1"/>
<dbReference type="PROSITE" id="PS50837">
    <property type="entry name" value="NACHT"/>
    <property type="match status" value="1"/>
</dbReference>
<feature type="compositionally biased region" description="Basic and acidic residues" evidence="9">
    <location>
        <begin position="1"/>
        <end position="14"/>
    </location>
</feature>
<dbReference type="InterPro" id="IPR041267">
    <property type="entry name" value="NLRP_HD2"/>
</dbReference>
<dbReference type="Pfam" id="PF17776">
    <property type="entry name" value="NLRC4_HD2"/>
    <property type="match status" value="1"/>
</dbReference>
<dbReference type="PANTHER" id="PTHR45690">
    <property type="entry name" value="NACHT, LRR AND PYD DOMAINS-CONTAINING PROTEIN 12"/>
    <property type="match status" value="1"/>
</dbReference>
<dbReference type="InterPro" id="IPR032675">
    <property type="entry name" value="LRR_dom_sf"/>
</dbReference>
<comment type="subcellular location">
    <subcellularLocation>
        <location evidence="1">Inflammasome</location>
    </subcellularLocation>
</comment>
<dbReference type="Gene3D" id="3.80.10.10">
    <property type="entry name" value="Ribonuclease Inhibitor"/>
    <property type="match status" value="1"/>
</dbReference>
<reference evidence="11" key="2">
    <citation type="submission" date="2025-08" db="UniProtKB">
        <authorList>
            <consortium name="Ensembl"/>
        </authorList>
    </citation>
    <scope>IDENTIFICATION</scope>
</reference>
<name>A0AAY4BKH1_9TELE</name>
<keyword evidence="3" id="KW-0677">Repeat</keyword>
<evidence type="ECO:0000256" key="8">
    <source>
        <dbReference type="ARBA" id="ARBA00023233"/>
    </source>
</evidence>
<organism evidence="11 12">
    <name type="scientific">Denticeps clupeoides</name>
    <name type="common">denticle herring</name>
    <dbReference type="NCBI Taxonomy" id="299321"/>
    <lineage>
        <taxon>Eukaryota</taxon>
        <taxon>Metazoa</taxon>
        <taxon>Chordata</taxon>
        <taxon>Craniata</taxon>
        <taxon>Vertebrata</taxon>
        <taxon>Euteleostomi</taxon>
        <taxon>Actinopterygii</taxon>
        <taxon>Neopterygii</taxon>
        <taxon>Teleostei</taxon>
        <taxon>Clupei</taxon>
        <taxon>Clupeiformes</taxon>
        <taxon>Denticipitoidei</taxon>
        <taxon>Denticipitidae</taxon>
        <taxon>Denticeps</taxon>
    </lineage>
</organism>
<evidence type="ECO:0000256" key="5">
    <source>
        <dbReference type="ARBA" id="ARBA00022840"/>
    </source>
</evidence>
<proteinExistence type="predicted"/>
<dbReference type="InterPro" id="IPR008095">
    <property type="entry name" value="MHC_II_transact"/>
</dbReference>
<protein>
    <recommendedName>
        <fullName evidence="10">NACHT domain-containing protein</fullName>
    </recommendedName>
</protein>
<dbReference type="Ensembl" id="ENSDCDT00010023538.1">
    <property type="protein sequence ID" value="ENSDCDP00010021434.1"/>
    <property type="gene ID" value="ENSDCDG00010010523.1"/>
</dbReference>
<evidence type="ECO:0000256" key="1">
    <source>
        <dbReference type="ARBA" id="ARBA00004110"/>
    </source>
</evidence>
<dbReference type="SUPFAM" id="SSF52540">
    <property type="entry name" value="P-loop containing nucleoside triphosphate hydrolases"/>
    <property type="match status" value="1"/>
</dbReference>
<keyword evidence="6" id="KW-0832">Ubl conjugation</keyword>
<gene>
    <name evidence="11" type="primary">REXO5</name>
</gene>
<dbReference type="GeneTree" id="ENSGT00940000159520"/>
<keyword evidence="8" id="KW-1271">Inflammasome</keyword>
<dbReference type="Proteomes" id="UP000694580">
    <property type="component" value="Chromosome 4"/>
</dbReference>
<evidence type="ECO:0000256" key="7">
    <source>
        <dbReference type="ARBA" id="ARBA00023198"/>
    </source>
</evidence>
<sequence>MESSNHEENHDSNRKRSTSSVSDDEQAKRVKYSASSGSHISAPVLSHNDVQRDVNITNYYYGTSFPLANVEARANSSDQSDIIHDYRKLIHSEYATVQEYNSLPGEDVKLSDRYSELLIVQRHREQNEREKEIRSRGVSFQQVLSSRASEAYSSTSVEELFNPNSHGPSPKAVILQGNPGSGKSFTVKKIMCDWASGTLYMDRFDLVVHLRCKELNHVVGNKSVVELVNHSPKYLSLISRMLHDSPDRVLFLIDGFDELKLPLEEAATFPPSDLVTPATLHGTLSALLRGRILPKCFLLVTTRSTALDRLSRLLRGPQRFTEILGFSEKGVEMYFQRFFNDKRLSQVAYDSVRANETLFTACFIPVICWIVCTVFREQFKDGVDMTRGLETTTSIFVYFVVTLLDHHCQGLNVSPPDMLKNLSELAEKETLKQHVLFDEKSVSEAVSDPTSVPFLCKFPLKRKIRVQMMFSFMHLSFQEFFTALCYTLMDMDQAHRKVNDLIGSVQGDQQDMKNTHLLPVIQFLLGLSNEEVRSSLTETLPLSVSPIRGLLEEWLLKVIKEMRDSRWGDDMKLFILHSLYELNEEHFVRKAMETWERVDLAFIPLKKTDCWVLRYCLLCCERIKSLCLNCCNISAQKLQMLAPGLQNCEELELHVHNLSDADTTDLTSALGEGKILDLRLDHSSLSCESLQLVLHALTKQKQVRTVDLQVSTIMSDAIAKIVDFIQTTSIGDQVCIELNEPTEESGDSLCSFLSVEKDSESLILSVKHRRTPDGTFDHSEIFNPQIKPSLSEISITMAQMKTPSINWIDYFNKFFALKDLTERLYAGLIGNGMLSDEAVRLLHESQMVPEFTLVVIGKRCHKATERCNNNSQWSLSCNHRVQLQFQSGSFTEEDLEISYLEEDFSHGAT</sequence>
<evidence type="ECO:0000313" key="11">
    <source>
        <dbReference type="Ensembl" id="ENSDCDP00010021434.1"/>
    </source>
</evidence>
<dbReference type="Pfam" id="PF05729">
    <property type="entry name" value="NACHT"/>
    <property type="match status" value="1"/>
</dbReference>
<dbReference type="PRINTS" id="PR01719">
    <property type="entry name" value="MHCIIACTVATR"/>
</dbReference>